<dbReference type="Gene3D" id="1.10.10.10">
    <property type="entry name" value="Winged helix-like DNA-binding domain superfamily/Winged helix DNA-binding domain"/>
    <property type="match status" value="1"/>
</dbReference>
<dbReference type="Proteomes" id="UP000199529">
    <property type="component" value="Unassembled WGS sequence"/>
</dbReference>
<feature type="region of interest" description="Disordered" evidence="1">
    <location>
        <begin position="49"/>
        <end position="85"/>
    </location>
</feature>
<protein>
    <submittedName>
        <fullName evidence="4">MarR family protein</fullName>
    </submittedName>
</protein>
<dbReference type="GO" id="GO:0004803">
    <property type="term" value="F:transposase activity"/>
    <property type="evidence" value="ECO:0007669"/>
    <property type="project" value="TreeGrafter"/>
</dbReference>
<dbReference type="STRING" id="418495.SAMN05216215_104837"/>
<dbReference type="InterPro" id="IPR051917">
    <property type="entry name" value="Transposase-Integrase"/>
</dbReference>
<dbReference type="InterPro" id="IPR025246">
    <property type="entry name" value="IS30-like_HTH"/>
</dbReference>
<name>A0A1H3QKQ6_9PSEU</name>
<evidence type="ECO:0000313" key="5">
    <source>
        <dbReference type="Proteomes" id="UP000199529"/>
    </source>
</evidence>
<organism evidence="4 5">
    <name type="scientific">Saccharopolyspora shandongensis</name>
    <dbReference type="NCBI Taxonomy" id="418495"/>
    <lineage>
        <taxon>Bacteria</taxon>
        <taxon>Bacillati</taxon>
        <taxon>Actinomycetota</taxon>
        <taxon>Actinomycetes</taxon>
        <taxon>Pseudonocardiales</taxon>
        <taxon>Pseudonocardiaceae</taxon>
        <taxon>Saccharopolyspora</taxon>
    </lineage>
</organism>
<sequence>MPGGRLTHEERQRVAAGLAAGLGYAEIARGLGRPRSTISREVARNGGVRGYRANQAQQATAWRARRRKPGGHPEIPAADTDGRDPRTVREFEERFADMMIETGVPPMMARVLACLFTSDTGSTTAAELVARLQVSPASVSKAVGWLEQRGLVGRERDGRRERYAIDEHVWYQAWLASVRSMARWEDLTRQGADLLGGATPAGARLGATSRFFQHLGRDMVQAAEHWRQTLADQP</sequence>
<dbReference type="RefSeq" id="WP_093274456.1">
    <property type="nucleotide sequence ID" value="NZ_FNOK01000048.1"/>
</dbReference>
<dbReference type="PANTHER" id="PTHR10948:SF23">
    <property type="entry name" value="TRANSPOSASE INSI FOR INSERTION SEQUENCE ELEMENT IS30A-RELATED"/>
    <property type="match status" value="1"/>
</dbReference>
<evidence type="ECO:0000313" key="4">
    <source>
        <dbReference type="EMBL" id="SDZ13957.1"/>
    </source>
</evidence>
<evidence type="ECO:0000259" key="2">
    <source>
        <dbReference type="Pfam" id="PF12802"/>
    </source>
</evidence>
<dbReference type="GO" id="GO:0005829">
    <property type="term" value="C:cytosol"/>
    <property type="evidence" value="ECO:0007669"/>
    <property type="project" value="TreeGrafter"/>
</dbReference>
<dbReference type="OrthoDB" id="4823987at2"/>
<evidence type="ECO:0000259" key="3">
    <source>
        <dbReference type="Pfam" id="PF13936"/>
    </source>
</evidence>
<dbReference type="PANTHER" id="PTHR10948">
    <property type="entry name" value="TRANSPOSASE"/>
    <property type="match status" value="1"/>
</dbReference>
<dbReference type="InterPro" id="IPR036390">
    <property type="entry name" value="WH_DNA-bd_sf"/>
</dbReference>
<proteinExistence type="predicted"/>
<dbReference type="GO" id="GO:0003700">
    <property type="term" value="F:DNA-binding transcription factor activity"/>
    <property type="evidence" value="ECO:0007669"/>
    <property type="project" value="InterPro"/>
</dbReference>
<dbReference type="Pfam" id="PF12802">
    <property type="entry name" value="MarR_2"/>
    <property type="match status" value="1"/>
</dbReference>
<evidence type="ECO:0000256" key="1">
    <source>
        <dbReference type="SAM" id="MobiDB-lite"/>
    </source>
</evidence>
<feature type="compositionally biased region" description="Low complexity" evidence="1">
    <location>
        <begin position="52"/>
        <end position="62"/>
    </location>
</feature>
<dbReference type="AlphaFoldDB" id="A0A1H3QKQ6"/>
<dbReference type="InterPro" id="IPR000835">
    <property type="entry name" value="HTH_MarR-typ"/>
</dbReference>
<feature type="domain" description="HTH marR-type" evidence="2">
    <location>
        <begin position="103"/>
        <end position="160"/>
    </location>
</feature>
<dbReference type="Pfam" id="PF13936">
    <property type="entry name" value="HTH_38"/>
    <property type="match status" value="1"/>
</dbReference>
<dbReference type="SUPFAM" id="SSF46785">
    <property type="entry name" value="Winged helix' DNA-binding domain"/>
    <property type="match status" value="1"/>
</dbReference>
<dbReference type="EMBL" id="FNOK01000048">
    <property type="protein sequence ID" value="SDZ13957.1"/>
    <property type="molecule type" value="Genomic_DNA"/>
</dbReference>
<accession>A0A1H3QKQ6</accession>
<dbReference type="GO" id="GO:0032196">
    <property type="term" value="P:transposition"/>
    <property type="evidence" value="ECO:0007669"/>
    <property type="project" value="TreeGrafter"/>
</dbReference>
<feature type="domain" description="Transposase IS30-like HTH" evidence="3">
    <location>
        <begin position="5"/>
        <end position="45"/>
    </location>
</feature>
<reference evidence="5" key="1">
    <citation type="submission" date="2016-10" db="EMBL/GenBank/DDBJ databases">
        <authorList>
            <person name="Varghese N."/>
            <person name="Submissions S."/>
        </authorList>
    </citation>
    <scope>NUCLEOTIDE SEQUENCE [LARGE SCALE GENOMIC DNA]</scope>
    <source>
        <strain evidence="5">CGMCC 4.3530</strain>
    </source>
</reference>
<keyword evidence="5" id="KW-1185">Reference proteome</keyword>
<gene>
    <name evidence="4" type="ORF">SAMN05216215_104837</name>
</gene>
<dbReference type="InterPro" id="IPR036388">
    <property type="entry name" value="WH-like_DNA-bd_sf"/>
</dbReference>